<dbReference type="PANTHER" id="PTHR30250">
    <property type="entry name" value="PST FAMILY PREDICTED COLANIC ACID TRANSPORTER"/>
    <property type="match status" value="1"/>
</dbReference>
<feature type="transmembrane region" description="Helical" evidence="6">
    <location>
        <begin position="339"/>
        <end position="362"/>
    </location>
</feature>
<feature type="transmembrane region" description="Helical" evidence="6">
    <location>
        <begin position="369"/>
        <end position="390"/>
    </location>
</feature>
<dbReference type="InterPro" id="IPR050833">
    <property type="entry name" value="Poly_Biosynth_Transport"/>
</dbReference>
<evidence type="ECO:0000256" key="3">
    <source>
        <dbReference type="ARBA" id="ARBA00022692"/>
    </source>
</evidence>
<dbReference type="PANTHER" id="PTHR30250:SF11">
    <property type="entry name" value="O-ANTIGEN TRANSPORTER-RELATED"/>
    <property type="match status" value="1"/>
</dbReference>
<feature type="transmembrane region" description="Helical" evidence="6">
    <location>
        <begin position="20"/>
        <end position="42"/>
    </location>
</feature>
<gene>
    <name evidence="7" type="ORF">OPV09_08475</name>
</gene>
<accession>A0ABZ2GQP6</accession>
<evidence type="ECO:0000313" key="8">
    <source>
        <dbReference type="Proteomes" id="UP001373909"/>
    </source>
</evidence>
<dbReference type="EMBL" id="CP142523">
    <property type="protein sequence ID" value="WWO48127.1"/>
    <property type="molecule type" value="Genomic_DNA"/>
</dbReference>
<feature type="transmembrane region" description="Helical" evidence="6">
    <location>
        <begin position="183"/>
        <end position="201"/>
    </location>
</feature>
<keyword evidence="3 6" id="KW-0812">Transmembrane</keyword>
<organism evidence="7 8">
    <name type="scientific">Janthinobacterium aestuarii</name>
    <dbReference type="NCBI Taxonomy" id="2985511"/>
    <lineage>
        <taxon>Bacteria</taxon>
        <taxon>Pseudomonadati</taxon>
        <taxon>Pseudomonadota</taxon>
        <taxon>Betaproteobacteria</taxon>
        <taxon>Burkholderiales</taxon>
        <taxon>Oxalobacteraceae</taxon>
        <taxon>Janthinobacterium</taxon>
    </lineage>
</organism>
<feature type="transmembrane region" description="Helical" evidence="6">
    <location>
        <begin position="306"/>
        <end position="327"/>
    </location>
</feature>
<dbReference type="Proteomes" id="UP001373909">
    <property type="component" value="Chromosome"/>
</dbReference>
<reference evidence="7 8" key="1">
    <citation type="submission" date="2024-01" db="EMBL/GenBank/DDBJ databases">
        <title>Draft genome sequences of nine bacterial species from freshwater ponds near Washington, DC.</title>
        <authorList>
            <person name="Pavloudi C."/>
            <person name="Oliver L."/>
            <person name="Slattery K."/>
            <person name="Lissner G."/>
            <person name="Saw J.H."/>
        </authorList>
    </citation>
    <scope>NUCLEOTIDE SEQUENCE [LARGE SCALE GENOMIC DNA]</scope>
    <source>
        <strain evidence="8">TB1-E2</strain>
    </source>
</reference>
<feature type="transmembrane region" description="Helical" evidence="6">
    <location>
        <begin position="120"/>
        <end position="140"/>
    </location>
</feature>
<keyword evidence="8" id="KW-1185">Reference proteome</keyword>
<evidence type="ECO:0000256" key="5">
    <source>
        <dbReference type="ARBA" id="ARBA00023136"/>
    </source>
</evidence>
<proteinExistence type="predicted"/>
<evidence type="ECO:0000256" key="2">
    <source>
        <dbReference type="ARBA" id="ARBA00022475"/>
    </source>
</evidence>
<comment type="subcellular location">
    <subcellularLocation>
        <location evidence="1">Cell membrane</location>
        <topology evidence="1">Multi-pass membrane protein</topology>
    </subcellularLocation>
</comment>
<dbReference type="RefSeq" id="WP_338681213.1">
    <property type="nucleotide sequence ID" value="NZ_CP142523.1"/>
</dbReference>
<feature type="transmembrane region" description="Helical" evidence="6">
    <location>
        <begin position="152"/>
        <end position="171"/>
    </location>
</feature>
<evidence type="ECO:0000256" key="4">
    <source>
        <dbReference type="ARBA" id="ARBA00022989"/>
    </source>
</evidence>
<sequence length="422" mass="46249">MTVSSKVFNNLVKNSSMMFLLNVAGAGVSVITIPVMLAIVGVESYGHLVLVQSIALAVFTVCGFQYWQGMLVAMPGHKIDAATLRVAVVRSLRYEMLAMAAVILVVAGLTLFSLPQLKEFSTVNLLLLSLAAVFPVIGTHTAYFRLVNQYKVLMYAGFLANLLKLLVLVVVSRYQPTLSSMVLAYTLPEVIRCVVLFVLIFRNRSGIDGALPCTDLRPARLIEAGKWGTLQAICDLPVAQLDRIIIGLTLPGYNLGVFSILKRIYSLVNMATAPFYSTSIPEFAASANAGDLKGAFELWIKTMKMLFVVTASAGAICYLSKFIWMPLVFPVLQDYVLEFAVVLLTAVMAGTFVTTHSFYWALGKLRQSTIISVGTNLLYLLELSILTMYFGLFGAVLSFLIHVTFVAAIKIILLRKIALRNQ</sequence>
<keyword evidence="2" id="KW-1003">Cell membrane</keyword>
<name>A0ABZ2GQP6_9BURK</name>
<feature type="transmembrane region" description="Helical" evidence="6">
    <location>
        <begin position="94"/>
        <end position="114"/>
    </location>
</feature>
<keyword evidence="4 6" id="KW-1133">Transmembrane helix</keyword>
<evidence type="ECO:0000256" key="1">
    <source>
        <dbReference type="ARBA" id="ARBA00004651"/>
    </source>
</evidence>
<feature type="transmembrane region" description="Helical" evidence="6">
    <location>
        <begin position="396"/>
        <end position="414"/>
    </location>
</feature>
<protein>
    <recommendedName>
        <fullName evidence="9">Polysaccharide biosynthesis protein</fullName>
    </recommendedName>
</protein>
<feature type="transmembrane region" description="Helical" evidence="6">
    <location>
        <begin position="48"/>
        <end position="73"/>
    </location>
</feature>
<keyword evidence="5 6" id="KW-0472">Membrane</keyword>
<evidence type="ECO:0000256" key="6">
    <source>
        <dbReference type="SAM" id="Phobius"/>
    </source>
</evidence>
<evidence type="ECO:0000313" key="7">
    <source>
        <dbReference type="EMBL" id="WWO48127.1"/>
    </source>
</evidence>
<evidence type="ECO:0008006" key="9">
    <source>
        <dbReference type="Google" id="ProtNLM"/>
    </source>
</evidence>